<keyword evidence="7" id="KW-0597">Phosphoprotein</keyword>
<dbReference type="Gene3D" id="3.80.10.10">
    <property type="entry name" value="Ribonuclease Inhibitor"/>
    <property type="match status" value="4"/>
</dbReference>
<comment type="similarity">
    <text evidence="3">Belongs to the protein kinase superfamily. Ser/Thr protein kinase family.</text>
</comment>
<dbReference type="GO" id="GO:0005886">
    <property type="term" value="C:plasma membrane"/>
    <property type="evidence" value="ECO:0007669"/>
    <property type="project" value="UniProtKB-SubCell"/>
</dbReference>
<evidence type="ECO:0000256" key="10">
    <source>
        <dbReference type="ARBA" id="ARBA00022692"/>
    </source>
</evidence>
<comment type="subcellular location">
    <subcellularLocation>
        <location evidence="1">Cell membrane</location>
        <topology evidence="1">Single-pass type I membrane protein</topology>
    </subcellularLocation>
    <subcellularLocation>
        <location evidence="2">Endoplasmic reticulum membrane</location>
        <topology evidence="2">Single-pass membrane protein</topology>
    </subcellularLocation>
</comment>
<evidence type="ECO:0000256" key="13">
    <source>
        <dbReference type="ARBA" id="ARBA00022741"/>
    </source>
</evidence>
<dbReference type="Pfam" id="PF00560">
    <property type="entry name" value="LRR_1"/>
    <property type="match status" value="9"/>
</dbReference>
<dbReference type="GO" id="GO:0005524">
    <property type="term" value="F:ATP binding"/>
    <property type="evidence" value="ECO:0007669"/>
    <property type="project" value="UniProtKB-UniRule"/>
</dbReference>
<feature type="domain" description="Protein kinase" evidence="27">
    <location>
        <begin position="718"/>
        <end position="1007"/>
    </location>
</feature>
<dbReference type="AlphaFoldDB" id="A0A9Q0C1D7"/>
<dbReference type="SMART" id="SM00220">
    <property type="entry name" value="S_TKc"/>
    <property type="match status" value="1"/>
</dbReference>
<dbReference type="FunFam" id="3.30.200.20:FF:000432">
    <property type="entry name" value="LRR receptor-like serine/threonine-protein kinase EFR"/>
    <property type="match status" value="1"/>
</dbReference>
<dbReference type="PANTHER" id="PTHR27000:SF785">
    <property type="entry name" value="PROTEIN KINASE DOMAIN-CONTAINING PROTEIN"/>
    <property type="match status" value="1"/>
</dbReference>
<sequence>MTKVREIGSLLSLFNFQSSLVLTLLFLIILSTSKFGTEALDLDTTNGDQKTLLLVKSQLSDPFGALASWTNNTIFCRWRGVTCKNQTYVIKLDLHSLTLAGALSPYIANLTFLQRIDLSNNKFSGQIPVEFSRLSHLEYLNLSMNSLNAEIPSSLFNGRWLVSIDLSINTLHGRIAHVVSDLLPRLQYLSLARNNLTGTIPKSIGNISSLAYLDLSDNILEGSIPKTLGTNSNLLQHVNLYNNYLSGEVPDSIYNITTLTYLNLNYNELSGTLPSTIGHTLPNIETIDLGVNQFVGPIPITLSNASHLQNIVLKANSLYGKVPTNLGSLHNLSYLDLSWNQLESGDWSFLSSLTRCRKLWILNLISNNLTGNLPITVGNLTTGRLLMGNNNISGMIPYEIGNLVNLTALYLDQNLFSGMVPPSIGSLRNLDILELSKNMLSGPIPFSIGNLTKLSELWLMENQLTGAIPTSIGNCSNLLILKICSNNLEGIIPKEIFGITTLSQEVDLANNLLDGTIPWEVGSMKNLPYLDLSNNNLHGEIPLSLGDCQVLQQLKLGRNHFEGSIPESLRNLRGIEYLDLSLNNLSGKIPEYVDSFRLLKYLNLSFNALEGNVPEGGLFLNASAVFLQGNLGLCGGNSLLNFPPCPVDSSKHKRNFVKQSIIIVASCIASISFLIVIISTLLSRLKNKKDTKHEGTGFEVEMYRKVSYYDLLQATDRFSLANFIGRGNFGSVYKGNLDGEGQVAIKVFNLDQTGAHRSFNTECESLRNIRHRNLVGVITSCSTVNSRGNEFKALVLKYIKNGSLEEWIHPKVEGKKLSLEHRIYFALDMASALSYLHHHCTPPLAHCDLKPSNVLVDGDMNALVSDFGLAKFLPSPTSHSSTSLMGLNGTIGYIAPEYAMGGQISIHGDVYSYGILLLEMLTGKRPTDDMFNGGLNLRSYVNAAFPEKVGEILDTTISEETHEDLLMHECAISLFQIGLCCSEEAPKDRMSMRDVATEISLLKETFLKKETPDGGTN</sequence>
<dbReference type="SUPFAM" id="SSF56112">
    <property type="entry name" value="Protein kinase-like (PK-like)"/>
    <property type="match status" value="1"/>
</dbReference>
<keyword evidence="9" id="KW-0808">Transferase</keyword>
<evidence type="ECO:0000313" key="28">
    <source>
        <dbReference type="EMBL" id="KAJ1685443.1"/>
    </source>
</evidence>
<comment type="function">
    <text evidence="22">Receptor kinase that detects X.oryzae pv. oryzae protein Ax21 to promote innate immunity. Following X.oryzae pv. oryzae protein Ax21 detection, undergoes cleavage, releasing the processed protein kinase Xa21 chain.</text>
</comment>
<evidence type="ECO:0000256" key="6">
    <source>
        <dbReference type="ARBA" id="ARBA00022527"/>
    </source>
</evidence>
<evidence type="ECO:0000256" key="2">
    <source>
        <dbReference type="ARBA" id="ARBA00004389"/>
    </source>
</evidence>
<evidence type="ECO:0000256" key="17">
    <source>
        <dbReference type="ARBA" id="ARBA00023136"/>
    </source>
</evidence>
<dbReference type="Gene3D" id="3.30.200.20">
    <property type="entry name" value="Phosphorylase Kinase, domain 1"/>
    <property type="match status" value="1"/>
</dbReference>
<dbReference type="GO" id="GO:0004674">
    <property type="term" value="F:protein serine/threonine kinase activity"/>
    <property type="evidence" value="ECO:0007669"/>
    <property type="project" value="UniProtKB-KW"/>
</dbReference>
<dbReference type="SMART" id="SM00369">
    <property type="entry name" value="LRR_TYP"/>
    <property type="match status" value="8"/>
</dbReference>
<evidence type="ECO:0000256" key="26">
    <source>
        <dbReference type="SAM" id="Phobius"/>
    </source>
</evidence>
<dbReference type="EMBL" id="JAMQYH010000005">
    <property type="protein sequence ID" value="KAJ1685443.1"/>
    <property type="molecule type" value="Genomic_DNA"/>
</dbReference>
<evidence type="ECO:0000259" key="27">
    <source>
        <dbReference type="PROSITE" id="PS50011"/>
    </source>
</evidence>
<evidence type="ECO:0000256" key="4">
    <source>
        <dbReference type="ARBA" id="ARBA00012513"/>
    </source>
</evidence>
<dbReference type="Pfam" id="PF00069">
    <property type="entry name" value="Pkinase"/>
    <property type="match status" value="1"/>
</dbReference>
<name>A0A9Q0C1D7_9POAL</name>
<evidence type="ECO:0000256" key="7">
    <source>
        <dbReference type="ARBA" id="ARBA00022553"/>
    </source>
</evidence>
<evidence type="ECO:0000256" key="15">
    <source>
        <dbReference type="ARBA" id="ARBA00022840"/>
    </source>
</evidence>
<dbReference type="FunFam" id="3.80.10.10:FF:000288">
    <property type="entry name" value="LRR receptor-like serine/threonine-protein kinase EFR"/>
    <property type="match status" value="1"/>
</dbReference>
<evidence type="ECO:0000256" key="24">
    <source>
        <dbReference type="ARBA" id="ARBA00072040"/>
    </source>
</evidence>
<dbReference type="GO" id="GO:0005789">
    <property type="term" value="C:endoplasmic reticulum membrane"/>
    <property type="evidence" value="ECO:0007669"/>
    <property type="project" value="UniProtKB-SubCell"/>
</dbReference>
<accession>A0A9Q0C1D7</accession>
<dbReference type="FunFam" id="1.10.510.10:FF:000358">
    <property type="entry name" value="Putative leucine-rich repeat receptor-like serine/threonine-protein kinase"/>
    <property type="match status" value="1"/>
</dbReference>
<comment type="caution">
    <text evidence="28">The sequence shown here is derived from an EMBL/GenBank/DDBJ whole genome shotgun (WGS) entry which is preliminary data.</text>
</comment>
<keyword evidence="8" id="KW-0433">Leucine-rich repeat</keyword>
<evidence type="ECO:0000256" key="14">
    <source>
        <dbReference type="ARBA" id="ARBA00022777"/>
    </source>
</evidence>
<keyword evidence="19" id="KW-0325">Glycoprotein</keyword>
<dbReference type="InterPro" id="IPR032675">
    <property type="entry name" value="LRR_dom_sf"/>
</dbReference>
<evidence type="ECO:0000256" key="25">
    <source>
        <dbReference type="PROSITE-ProRule" id="PRU10141"/>
    </source>
</evidence>
<evidence type="ECO:0000256" key="23">
    <source>
        <dbReference type="ARBA" id="ARBA00056628"/>
    </source>
</evidence>
<keyword evidence="17 26" id="KW-0472">Membrane</keyword>
<dbReference type="InterPro" id="IPR011009">
    <property type="entry name" value="Kinase-like_dom_sf"/>
</dbReference>
<evidence type="ECO:0000256" key="21">
    <source>
        <dbReference type="ARBA" id="ARBA00048679"/>
    </source>
</evidence>
<keyword evidence="13 25" id="KW-0547">Nucleotide-binding</keyword>
<dbReference type="OrthoDB" id="676979at2759"/>
<feature type="transmembrane region" description="Helical" evidence="26">
    <location>
        <begin position="661"/>
        <end position="682"/>
    </location>
</feature>
<keyword evidence="18" id="KW-0675">Receptor</keyword>
<evidence type="ECO:0000256" key="1">
    <source>
        <dbReference type="ARBA" id="ARBA00004251"/>
    </source>
</evidence>
<protein>
    <recommendedName>
        <fullName evidence="24">Receptor kinase-like protein Xa21</fullName>
        <ecNumber evidence="4">2.7.11.1</ecNumber>
    </recommendedName>
</protein>
<dbReference type="PROSITE" id="PS50011">
    <property type="entry name" value="PROTEIN_KINASE_DOM"/>
    <property type="match status" value="1"/>
</dbReference>
<dbReference type="InterPro" id="IPR000719">
    <property type="entry name" value="Prot_kinase_dom"/>
</dbReference>
<keyword evidence="6" id="KW-0723">Serine/threonine-protein kinase</keyword>
<dbReference type="EC" id="2.7.11.1" evidence="4"/>
<dbReference type="SUPFAM" id="SSF52047">
    <property type="entry name" value="RNI-like"/>
    <property type="match status" value="1"/>
</dbReference>
<comment type="function">
    <text evidence="23">The processed protein kinase Xa21 chain released by protein cleavage after X.oryzae pv. oryzae protein Ax21 detection translocates into the nucleus where it can bind and regulate WRKY62, a transcription factor. Confers resistance to the bacterial pathogen X.oryzae pv. oryzae (Xoo).</text>
</comment>
<keyword evidence="15 25" id="KW-0067">ATP-binding</keyword>
<reference evidence="28" key="1">
    <citation type="journal article" date="2022" name="Cell">
        <title>Repeat-based holocentromeres influence genome architecture and karyotype evolution.</title>
        <authorList>
            <person name="Hofstatter P.G."/>
            <person name="Thangavel G."/>
            <person name="Lux T."/>
            <person name="Neumann P."/>
            <person name="Vondrak T."/>
            <person name="Novak P."/>
            <person name="Zhang M."/>
            <person name="Costa L."/>
            <person name="Castellani M."/>
            <person name="Scott A."/>
            <person name="Toegelov H."/>
            <person name="Fuchs J."/>
            <person name="Mata-Sucre Y."/>
            <person name="Dias Y."/>
            <person name="Vanzela A.L.L."/>
            <person name="Huettel B."/>
            <person name="Almeida C.C.S."/>
            <person name="Simkova H."/>
            <person name="Souza G."/>
            <person name="Pedrosa-Harand A."/>
            <person name="Macas J."/>
            <person name="Mayer K.F.X."/>
            <person name="Houben A."/>
            <person name="Marques A."/>
        </authorList>
    </citation>
    <scope>NUCLEOTIDE SEQUENCE</scope>
    <source>
        <strain evidence="28">RhyBre1mFocal</strain>
    </source>
</reference>
<evidence type="ECO:0000256" key="5">
    <source>
        <dbReference type="ARBA" id="ARBA00022475"/>
    </source>
</evidence>
<evidence type="ECO:0000256" key="12">
    <source>
        <dbReference type="ARBA" id="ARBA00022737"/>
    </source>
</evidence>
<evidence type="ECO:0000256" key="8">
    <source>
        <dbReference type="ARBA" id="ARBA00022614"/>
    </source>
</evidence>
<keyword evidence="14" id="KW-0418">Kinase</keyword>
<dbReference type="InterPro" id="IPR013210">
    <property type="entry name" value="LRR_N_plant-typ"/>
</dbReference>
<evidence type="ECO:0000256" key="22">
    <source>
        <dbReference type="ARBA" id="ARBA00054320"/>
    </source>
</evidence>
<keyword evidence="29" id="KW-1185">Reference proteome</keyword>
<keyword evidence="16 26" id="KW-1133">Transmembrane helix</keyword>
<dbReference type="InterPro" id="IPR003591">
    <property type="entry name" value="Leu-rich_rpt_typical-subtyp"/>
</dbReference>
<evidence type="ECO:0000256" key="9">
    <source>
        <dbReference type="ARBA" id="ARBA00022679"/>
    </source>
</evidence>
<dbReference type="SUPFAM" id="SSF52058">
    <property type="entry name" value="L domain-like"/>
    <property type="match status" value="1"/>
</dbReference>
<dbReference type="Gene3D" id="1.10.510.10">
    <property type="entry name" value="Transferase(Phosphotransferase) domain 1"/>
    <property type="match status" value="1"/>
</dbReference>
<dbReference type="FunFam" id="3.80.10.10:FF:001158">
    <property type="entry name" value="Leucine-rich repeat protein kinase family protein"/>
    <property type="match status" value="1"/>
</dbReference>
<dbReference type="Pfam" id="PF08263">
    <property type="entry name" value="LRRNT_2"/>
    <property type="match status" value="1"/>
</dbReference>
<dbReference type="InterPro" id="IPR008271">
    <property type="entry name" value="Ser/Thr_kinase_AS"/>
</dbReference>
<evidence type="ECO:0000256" key="20">
    <source>
        <dbReference type="ARBA" id="ARBA00047899"/>
    </source>
</evidence>
<comment type="catalytic activity">
    <reaction evidence="20">
        <text>L-threonyl-[protein] + ATP = O-phospho-L-threonyl-[protein] + ADP + H(+)</text>
        <dbReference type="Rhea" id="RHEA:46608"/>
        <dbReference type="Rhea" id="RHEA-COMP:11060"/>
        <dbReference type="Rhea" id="RHEA-COMP:11605"/>
        <dbReference type="ChEBI" id="CHEBI:15378"/>
        <dbReference type="ChEBI" id="CHEBI:30013"/>
        <dbReference type="ChEBI" id="CHEBI:30616"/>
        <dbReference type="ChEBI" id="CHEBI:61977"/>
        <dbReference type="ChEBI" id="CHEBI:456216"/>
        <dbReference type="EC" id="2.7.11.1"/>
    </reaction>
</comment>
<dbReference type="PROSITE" id="PS00108">
    <property type="entry name" value="PROTEIN_KINASE_ST"/>
    <property type="match status" value="1"/>
</dbReference>
<keyword evidence="12" id="KW-0677">Repeat</keyword>
<dbReference type="PROSITE" id="PS00107">
    <property type="entry name" value="PROTEIN_KINASE_ATP"/>
    <property type="match status" value="1"/>
</dbReference>
<dbReference type="InterPro" id="IPR001611">
    <property type="entry name" value="Leu-rich_rpt"/>
</dbReference>
<evidence type="ECO:0000256" key="3">
    <source>
        <dbReference type="ARBA" id="ARBA00008684"/>
    </source>
</evidence>
<evidence type="ECO:0000313" key="29">
    <source>
        <dbReference type="Proteomes" id="UP001151287"/>
    </source>
</evidence>
<proteinExistence type="inferred from homology"/>
<evidence type="ECO:0000256" key="16">
    <source>
        <dbReference type="ARBA" id="ARBA00022989"/>
    </source>
</evidence>
<organism evidence="28 29">
    <name type="scientific">Rhynchospora breviuscula</name>
    <dbReference type="NCBI Taxonomy" id="2022672"/>
    <lineage>
        <taxon>Eukaryota</taxon>
        <taxon>Viridiplantae</taxon>
        <taxon>Streptophyta</taxon>
        <taxon>Embryophyta</taxon>
        <taxon>Tracheophyta</taxon>
        <taxon>Spermatophyta</taxon>
        <taxon>Magnoliopsida</taxon>
        <taxon>Liliopsida</taxon>
        <taxon>Poales</taxon>
        <taxon>Cyperaceae</taxon>
        <taxon>Cyperoideae</taxon>
        <taxon>Rhynchosporeae</taxon>
        <taxon>Rhynchospora</taxon>
    </lineage>
</organism>
<dbReference type="FunFam" id="3.80.10.10:FF:000275">
    <property type="entry name" value="Leucine-rich repeat receptor-like protein kinase"/>
    <property type="match status" value="1"/>
</dbReference>
<keyword evidence="5" id="KW-1003">Cell membrane</keyword>
<keyword evidence="11" id="KW-0732">Signal</keyword>
<dbReference type="PANTHER" id="PTHR27000">
    <property type="entry name" value="LEUCINE-RICH REPEAT RECEPTOR-LIKE PROTEIN KINASE FAMILY PROTEIN-RELATED"/>
    <property type="match status" value="1"/>
</dbReference>
<gene>
    <name evidence="28" type="ORF">LUZ63_016833</name>
</gene>
<keyword evidence="10 26" id="KW-0812">Transmembrane</keyword>
<evidence type="ECO:0000256" key="19">
    <source>
        <dbReference type="ARBA" id="ARBA00023180"/>
    </source>
</evidence>
<comment type="catalytic activity">
    <reaction evidence="21">
        <text>L-seryl-[protein] + ATP = O-phospho-L-seryl-[protein] + ADP + H(+)</text>
        <dbReference type="Rhea" id="RHEA:17989"/>
        <dbReference type="Rhea" id="RHEA-COMP:9863"/>
        <dbReference type="Rhea" id="RHEA-COMP:11604"/>
        <dbReference type="ChEBI" id="CHEBI:15378"/>
        <dbReference type="ChEBI" id="CHEBI:29999"/>
        <dbReference type="ChEBI" id="CHEBI:30616"/>
        <dbReference type="ChEBI" id="CHEBI:83421"/>
        <dbReference type="ChEBI" id="CHEBI:456216"/>
        <dbReference type="EC" id="2.7.11.1"/>
    </reaction>
</comment>
<dbReference type="InterPro" id="IPR017441">
    <property type="entry name" value="Protein_kinase_ATP_BS"/>
</dbReference>
<dbReference type="Proteomes" id="UP001151287">
    <property type="component" value="Unassembled WGS sequence"/>
</dbReference>
<evidence type="ECO:0000256" key="11">
    <source>
        <dbReference type="ARBA" id="ARBA00022729"/>
    </source>
</evidence>
<dbReference type="Pfam" id="PF13855">
    <property type="entry name" value="LRR_8"/>
    <property type="match status" value="1"/>
</dbReference>
<feature type="binding site" evidence="25">
    <location>
        <position position="746"/>
    </location>
    <ligand>
        <name>ATP</name>
        <dbReference type="ChEBI" id="CHEBI:30616"/>
    </ligand>
</feature>
<evidence type="ECO:0000256" key="18">
    <source>
        <dbReference type="ARBA" id="ARBA00023170"/>
    </source>
</evidence>